<dbReference type="InterPro" id="IPR011676">
    <property type="entry name" value="DUF1618"/>
</dbReference>
<sequence>MGTTFGDTDNDTRLVMVRQFHRADGVTTASAELVPGRADDNEPAPALLNVGSVGLISYDEADEYLISELQVRKGSDYATLVTFESGAQGWYTEVLESPFAQEDRDREWDPHGAVCVETTLWWFDLSRGIVSCDMDGDHDLLFHPLPDGRALPMATPLMLTQRCITVSQGRLRYVEVIVPEVGGDDDDSGDDNEAARVRMWTMTFGPAGWMWEANYSVGFPEIWDDASYRVTGLPRNVPIVAAVCPLDPNLVYFTLNRHIFCVNVARHRVRHIALWDDQVNNARLDAAQASARYVLPWYLPLEVAPGAAAFNFAG</sequence>
<reference evidence="2" key="1">
    <citation type="submission" date="2020-05" db="EMBL/GenBank/DDBJ databases">
        <title>WGS assembly of Panicum virgatum.</title>
        <authorList>
            <person name="Lovell J.T."/>
            <person name="Jenkins J."/>
            <person name="Shu S."/>
            <person name="Juenger T.E."/>
            <person name="Schmutz J."/>
        </authorList>
    </citation>
    <scope>NUCLEOTIDE SEQUENCE</scope>
    <source>
        <strain evidence="2">AP13</strain>
    </source>
</reference>
<feature type="domain" description="DUF1618" evidence="1">
    <location>
        <begin position="122"/>
        <end position="252"/>
    </location>
</feature>
<evidence type="ECO:0000313" key="2">
    <source>
        <dbReference type="EMBL" id="KAG2605810.1"/>
    </source>
</evidence>
<comment type="caution">
    <text evidence="2">The sequence shown here is derived from an EMBL/GenBank/DDBJ whole genome shotgun (WGS) entry which is preliminary data.</text>
</comment>
<gene>
    <name evidence="2" type="ORF">PVAP13_4NG152900</name>
</gene>
<protein>
    <recommendedName>
        <fullName evidence="1">DUF1618 domain-containing protein</fullName>
    </recommendedName>
</protein>
<dbReference type="Pfam" id="PF07762">
    <property type="entry name" value="DUF1618"/>
    <property type="match status" value="1"/>
</dbReference>
<dbReference type="EMBL" id="CM029044">
    <property type="protein sequence ID" value="KAG2605810.1"/>
    <property type="molecule type" value="Genomic_DNA"/>
</dbReference>
<name>A0A8T0T424_PANVG</name>
<dbReference type="Proteomes" id="UP000823388">
    <property type="component" value="Chromosome 4N"/>
</dbReference>
<keyword evidence="3" id="KW-1185">Reference proteome</keyword>
<dbReference type="AlphaFoldDB" id="A0A8T0T424"/>
<accession>A0A8T0T424</accession>
<proteinExistence type="predicted"/>
<dbReference type="PANTHER" id="PTHR33086">
    <property type="entry name" value="OS05G0468200 PROTEIN-RELATED"/>
    <property type="match status" value="1"/>
</dbReference>
<evidence type="ECO:0000259" key="1">
    <source>
        <dbReference type="Pfam" id="PF07762"/>
    </source>
</evidence>
<organism evidence="2 3">
    <name type="scientific">Panicum virgatum</name>
    <name type="common">Blackwell switchgrass</name>
    <dbReference type="NCBI Taxonomy" id="38727"/>
    <lineage>
        <taxon>Eukaryota</taxon>
        <taxon>Viridiplantae</taxon>
        <taxon>Streptophyta</taxon>
        <taxon>Embryophyta</taxon>
        <taxon>Tracheophyta</taxon>
        <taxon>Spermatophyta</taxon>
        <taxon>Magnoliopsida</taxon>
        <taxon>Liliopsida</taxon>
        <taxon>Poales</taxon>
        <taxon>Poaceae</taxon>
        <taxon>PACMAD clade</taxon>
        <taxon>Panicoideae</taxon>
        <taxon>Panicodae</taxon>
        <taxon>Paniceae</taxon>
        <taxon>Panicinae</taxon>
        <taxon>Panicum</taxon>
        <taxon>Panicum sect. Hiantes</taxon>
    </lineage>
</organism>
<dbReference type="PANTHER" id="PTHR33086:SF73">
    <property type="entry name" value="OS01G0245901 PROTEIN"/>
    <property type="match status" value="1"/>
</dbReference>
<evidence type="ECO:0000313" key="3">
    <source>
        <dbReference type="Proteomes" id="UP000823388"/>
    </source>
</evidence>